<evidence type="ECO:0000313" key="4">
    <source>
        <dbReference type="Proteomes" id="UP001302367"/>
    </source>
</evidence>
<dbReference type="Proteomes" id="UP001302367">
    <property type="component" value="Chromosome 5"/>
</dbReference>
<dbReference type="EMBL" id="LKMD01000099">
    <property type="protein sequence ID" value="PIB03068.1"/>
    <property type="molecule type" value="Genomic_DNA"/>
</dbReference>
<sequence length="212" mass="24672">MANRAESECLFLDMLPAEMRNNIYELVYTNNTSEDNEIDLLNAEPPSNALILACRQIHDEATGIYKSSYREFWSQSTFSLPYPQLRNDCQRRLQRHRSEDLHHITQFQISMKAAPLGGSKRAPTIPVYYKLVRPNVWYVYHKIEGEKRIKRYWYYTAVRPGDHSWKMFYSEKSLFAWLEVVPSSGRSDLVSHIGYFISGFNKSIISTAGGDD</sequence>
<accession>A0A2G5IDY5</accession>
<reference evidence="2 4" key="2">
    <citation type="submission" date="2023-09" db="EMBL/GenBank/DDBJ databases">
        <title>Complete-Gapless Cercospora beticola genome.</title>
        <authorList>
            <person name="Wyatt N.A."/>
            <person name="Spanner R.E."/>
            <person name="Bolton M.D."/>
        </authorList>
    </citation>
    <scope>NUCLEOTIDE SEQUENCE [LARGE SCALE GENOMIC DNA]</scope>
    <source>
        <strain evidence="2">Cb09-40</strain>
    </source>
</reference>
<evidence type="ECO:0000313" key="1">
    <source>
        <dbReference type="EMBL" id="PIB03068.1"/>
    </source>
</evidence>
<gene>
    <name evidence="1" type="ORF">CB0940_11972</name>
    <name evidence="2" type="ORF">RHO25_008992</name>
</gene>
<name>A0A2G5IDY5_CERBT</name>
<reference evidence="1 3" key="1">
    <citation type="submission" date="2015-10" db="EMBL/GenBank/DDBJ databases">
        <title>The cercosporin biosynthetic gene cluster was horizontally transferred to several fungal lineages and shown to be expanded in Cercospora beticola based on microsynteny with recipient genomes.</title>
        <authorList>
            <person name="De Jonge R."/>
            <person name="Ebert M.K."/>
            <person name="Suttle J.C."/>
            <person name="Jurick Ii W.M."/>
            <person name="Secor G.A."/>
            <person name="Thomma B.P."/>
            <person name="Van De Peer Y."/>
            <person name="Bolton M.D."/>
        </authorList>
    </citation>
    <scope>NUCLEOTIDE SEQUENCE [LARGE SCALE GENOMIC DNA]</scope>
    <source>
        <strain evidence="1 3">09-40</strain>
    </source>
</reference>
<evidence type="ECO:0000313" key="3">
    <source>
        <dbReference type="Proteomes" id="UP000230605"/>
    </source>
</evidence>
<proteinExistence type="predicted"/>
<dbReference type="AlphaFoldDB" id="A0A2G5IDY5"/>
<organism evidence="1 3">
    <name type="scientific">Cercospora beticola</name>
    <name type="common">Sugarbeet leaf spot fungus</name>
    <dbReference type="NCBI Taxonomy" id="122368"/>
    <lineage>
        <taxon>Eukaryota</taxon>
        <taxon>Fungi</taxon>
        <taxon>Dikarya</taxon>
        <taxon>Ascomycota</taxon>
        <taxon>Pezizomycotina</taxon>
        <taxon>Dothideomycetes</taxon>
        <taxon>Dothideomycetidae</taxon>
        <taxon>Mycosphaerellales</taxon>
        <taxon>Mycosphaerellaceae</taxon>
        <taxon>Cercospora</taxon>
    </lineage>
</organism>
<evidence type="ECO:0000313" key="2">
    <source>
        <dbReference type="EMBL" id="WPB04346.1"/>
    </source>
</evidence>
<keyword evidence="4" id="KW-1185">Reference proteome</keyword>
<dbReference type="OrthoDB" id="3650757at2759"/>
<dbReference type="EMBL" id="CP134188">
    <property type="protein sequence ID" value="WPB04346.1"/>
    <property type="molecule type" value="Genomic_DNA"/>
</dbReference>
<protein>
    <submittedName>
        <fullName evidence="1">Uncharacterized protein</fullName>
    </submittedName>
</protein>
<dbReference type="Proteomes" id="UP000230605">
    <property type="component" value="Chromosome 10"/>
</dbReference>